<proteinExistence type="predicted"/>
<feature type="chain" id="PRO_5003257801" description="DUF4252 domain-containing protein" evidence="1">
    <location>
        <begin position="24"/>
        <end position="165"/>
    </location>
</feature>
<dbReference type="eggNOG" id="ENOG50343HI">
    <property type="taxonomic scope" value="Bacteria"/>
</dbReference>
<dbReference type="KEGG" id="wvi:Weevi_1280"/>
<name>F0NXJ4_WEEVC</name>
<protein>
    <recommendedName>
        <fullName evidence="4">DUF4252 domain-containing protein</fullName>
    </recommendedName>
</protein>
<dbReference type="PROSITE" id="PS51257">
    <property type="entry name" value="PROKAR_LIPOPROTEIN"/>
    <property type="match status" value="1"/>
</dbReference>
<dbReference type="HOGENOM" id="CLU_1610111_0_0_10"/>
<dbReference type="AlphaFoldDB" id="F0NXJ4"/>
<evidence type="ECO:0000313" key="2">
    <source>
        <dbReference type="EMBL" id="ADX67984.1"/>
    </source>
</evidence>
<dbReference type="EMBL" id="CP002455">
    <property type="protein sequence ID" value="ADX67984.1"/>
    <property type="molecule type" value="Genomic_DNA"/>
</dbReference>
<sequence>MMRKNLILFFGIFVLMSSCTVTSMPAFYDKYSKQGTLVSVPAIAVKALGKLSNNQEFTNYLKSSKIFVMTEVSDRKMNRVMRDLKSSVQGERYQQPIHLKKGSKTIEVALQENQNRVKGMILGISGFNTVLVIQSKVDIPKETIHNALNEINDDFIDDLMDLLVN</sequence>
<accession>F0NXJ4</accession>
<keyword evidence="1" id="KW-0732">Signal</keyword>
<dbReference type="STRING" id="865938.Weevi_1280"/>
<reference evidence="3" key="2">
    <citation type="journal article" date="2011" name="Stand. Genomic Sci.">
        <title>Complete genome sequence of Weeksella virosa type strain (9751T).</title>
        <authorList>
            <person name="Lang E."/>
            <person name="Teshima H."/>
            <person name="Lucas S."/>
            <person name="Lapidus A."/>
            <person name="Hammon N."/>
            <person name="Deshpande S."/>
            <person name="Nolan M."/>
            <person name="Cheng J."/>
            <person name="Pitluck S."/>
            <person name="Liolios K."/>
            <person name="Pagani I."/>
            <person name="Mikhailova N."/>
            <person name="Ivanova N."/>
            <person name="Mavromatis K."/>
            <person name="Pati A."/>
            <person name="Tapia R."/>
            <person name="Han C."/>
            <person name="Goodwin L."/>
            <person name="Chen A."/>
            <person name="Palaniappan K."/>
            <person name="Land M."/>
            <person name="Hauser L."/>
            <person name="Chang Y."/>
            <person name="Jeffries C."/>
            <person name="Brambilla E."/>
            <person name="Kopitz M."/>
            <person name="Rohde M."/>
            <person name="Goker M."/>
            <person name="Tindall B."/>
            <person name="Detter J."/>
            <person name="Woyke T."/>
            <person name="Bristow J."/>
            <person name="Eisen J."/>
            <person name="Markowitz V."/>
            <person name="Hugenholtz P."/>
            <person name="Klenk H."/>
            <person name="Kyrpides N."/>
        </authorList>
    </citation>
    <scope>NUCLEOTIDE SEQUENCE [LARGE SCALE GENOMIC DNA]</scope>
    <source>
        <strain evidence="3">ATCC 43766 / DSM 16922 / JCM 21250 / NBRC 16016 / NCTC 11634 / CL345/78</strain>
    </source>
</reference>
<feature type="signal peptide" evidence="1">
    <location>
        <begin position="1"/>
        <end position="23"/>
    </location>
</feature>
<gene>
    <name evidence="2" type="ordered locus">Weevi_1280</name>
</gene>
<dbReference type="Proteomes" id="UP000008641">
    <property type="component" value="Chromosome"/>
</dbReference>
<organism evidence="2 3">
    <name type="scientific">Weeksella virosa (strain ATCC 43766 / DSM 16922 / JCM 21250 / CCUG 30538 / CDC 9751 / IAM 14551 / NBRC 16016 / NCTC 11634 / CL345/78)</name>
    <dbReference type="NCBI Taxonomy" id="865938"/>
    <lineage>
        <taxon>Bacteria</taxon>
        <taxon>Pseudomonadati</taxon>
        <taxon>Bacteroidota</taxon>
        <taxon>Flavobacteriia</taxon>
        <taxon>Flavobacteriales</taxon>
        <taxon>Weeksellaceae</taxon>
        <taxon>Weeksella</taxon>
    </lineage>
</organism>
<evidence type="ECO:0000256" key="1">
    <source>
        <dbReference type="SAM" id="SignalP"/>
    </source>
</evidence>
<evidence type="ECO:0000313" key="3">
    <source>
        <dbReference type="Proteomes" id="UP000008641"/>
    </source>
</evidence>
<reference evidence="2 3" key="1">
    <citation type="journal article" date="2011" name="Stand. Genomic Sci.">
        <title>Complete genome sequence of Weeksella virosa type strain (9751).</title>
        <authorList>
            <person name="Lang E."/>
            <person name="Teshima H."/>
            <person name="Lucas S."/>
            <person name="Lapidus A."/>
            <person name="Hammon N."/>
            <person name="Deshpande S."/>
            <person name="Nolan M."/>
            <person name="Cheng J.F."/>
            <person name="Pitluck S."/>
            <person name="Liolios K."/>
            <person name="Pagani I."/>
            <person name="Mikhailova N."/>
            <person name="Ivanova N."/>
            <person name="Mavromatis K."/>
            <person name="Pati A."/>
            <person name="Tapia R."/>
            <person name="Han C."/>
            <person name="Goodwin L."/>
            <person name="Chen A."/>
            <person name="Palaniappan K."/>
            <person name="Land M."/>
            <person name="Hauser L."/>
            <person name="Chang Y.J."/>
            <person name="Jeffries C.D."/>
            <person name="Brambilla E.M."/>
            <person name="Kopitz M."/>
            <person name="Rohde M."/>
            <person name="Goker M."/>
            <person name="Tindall B.J."/>
            <person name="Detter J.C."/>
            <person name="Woyke T."/>
            <person name="Bristow J."/>
            <person name="Eisen J.A."/>
            <person name="Markowitz V."/>
            <person name="Hugenholtz P."/>
            <person name="Klenk H.P."/>
            <person name="Kyrpides N.C."/>
        </authorList>
    </citation>
    <scope>NUCLEOTIDE SEQUENCE [LARGE SCALE GENOMIC DNA]</scope>
    <source>
        <strain evidence="3">ATCC 43766 / DSM 16922 / JCM 21250 / NBRC 16016 / NCTC 11634 / CL345/78</strain>
    </source>
</reference>
<evidence type="ECO:0008006" key="4">
    <source>
        <dbReference type="Google" id="ProtNLM"/>
    </source>
</evidence>
<keyword evidence="3" id="KW-1185">Reference proteome</keyword>
<dbReference type="OrthoDB" id="1442662at2"/>